<dbReference type="InterPro" id="IPR019148">
    <property type="entry name" value="Nuclear_protein_DGCR14_ESS-2"/>
</dbReference>
<keyword evidence="3" id="KW-0539">Nucleus</keyword>
<dbReference type="PANTHER" id="PTHR12940">
    <property type="entry name" value="ES-2 PROTEIN - RELATED"/>
    <property type="match status" value="1"/>
</dbReference>
<dbReference type="Proteomes" id="UP001151518">
    <property type="component" value="Unassembled WGS sequence"/>
</dbReference>
<proteinExistence type="inferred from homology"/>
<evidence type="ECO:0000256" key="2">
    <source>
        <dbReference type="ARBA" id="ARBA00009072"/>
    </source>
</evidence>
<dbReference type="PANTHER" id="PTHR12940:SF0">
    <property type="entry name" value="SPLICING FACTOR ESS-2 HOMOLOG"/>
    <property type="match status" value="1"/>
</dbReference>
<dbReference type="Pfam" id="PF09751">
    <property type="entry name" value="Es2"/>
    <property type="match status" value="1"/>
</dbReference>
<dbReference type="AlphaFoldDB" id="A0A9W8G666"/>
<sequence length="355" mass="39602">MDHHTQEAAATAPSKKQEKDEKAPDDTLLSQKPVVLSEHEFTSRVDKIVERNFFPDLKRLQAESKALLHGIPGTQVLLSDGILDSNILFIDEGEKVDKEGDQQMSLDQFLATHTSEDNASFGRLMESENTQKRLVYNRIFGNNNDGYKEQNASATKEIGLETWKYTPRNTLMFVPSGIDSSKVSSEFLTHRDEKRILPHNTRLPLDNDQQNDDSWDLESTASISSYAATPAINGYKLVKDPDVFGYSTNGKAKRRGFVMAEAPPREKVAMQLTKKQGASARSTPAHNKSGSSTAQRAEMLSPAAQRLLHVRRNTGQSSSSGRRSTSITDNDQVLRQAYNSPYVRRGSPSFRTRPS</sequence>
<evidence type="ECO:0000313" key="5">
    <source>
        <dbReference type="EMBL" id="KAJ2679899.1"/>
    </source>
</evidence>
<comment type="subcellular location">
    <subcellularLocation>
        <location evidence="1">Nucleus</location>
    </subcellularLocation>
</comment>
<protein>
    <submittedName>
        <fullName evidence="5">Uncharacterized protein</fullName>
    </submittedName>
</protein>
<organism evidence="5 6">
    <name type="scientific">Coemansia spiralis</name>
    <dbReference type="NCBI Taxonomy" id="417178"/>
    <lineage>
        <taxon>Eukaryota</taxon>
        <taxon>Fungi</taxon>
        <taxon>Fungi incertae sedis</taxon>
        <taxon>Zoopagomycota</taxon>
        <taxon>Kickxellomycotina</taxon>
        <taxon>Kickxellomycetes</taxon>
        <taxon>Kickxellales</taxon>
        <taxon>Kickxellaceae</taxon>
        <taxon>Coemansia</taxon>
    </lineage>
</organism>
<dbReference type="EMBL" id="JANBTW010000008">
    <property type="protein sequence ID" value="KAJ2679899.1"/>
    <property type="molecule type" value="Genomic_DNA"/>
</dbReference>
<feature type="compositionally biased region" description="Low complexity" evidence="4">
    <location>
        <begin position="313"/>
        <end position="326"/>
    </location>
</feature>
<name>A0A9W8G666_9FUNG</name>
<evidence type="ECO:0000256" key="4">
    <source>
        <dbReference type="SAM" id="MobiDB-lite"/>
    </source>
</evidence>
<gene>
    <name evidence="5" type="ORF">GGI25_001088</name>
</gene>
<evidence type="ECO:0000256" key="3">
    <source>
        <dbReference type="ARBA" id="ARBA00023242"/>
    </source>
</evidence>
<comment type="similarity">
    <text evidence="2">Belongs to the ESS2 family.</text>
</comment>
<accession>A0A9W8G666</accession>
<dbReference type="OrthoDB" id="19679at2759"/>
<reference evidence="5" key="1">
    <citation type="submission" date="2022-07" db="EMBL/GenBank/DDBJ databases">
        <title>Phylogenomic reconstructions and comparative analyses of Kickxellomycotina fungi.</title>
        <authorList>
            <person name="Reynolds N.K."/>
            <person name="Stajich J.E."/>
            <person name="Barry K."/>
            <person name="Grigoriev I.V."/>
            <person name="Crous P."/>
            <person name="Smith M.E."/>
        </authorList>
    </citation>
    <scope>NUCLEOTIDE SEQUENCE</scope>
    <source>
        <strain evidence="5">NRRL 3115</strain>
    </source>
</reference>
<feature type="region of interest" description="Disordered" evidence="4">
    <location>
        <begin position="1"/>
        <end position="31"/>
    </location>
</feature>
<evidence type="ECO:0000313" key="6">
    <source>
        <dbReference type="Proteomes" id="UP001151518"/>
    </source>
</evidence>
<comment type="caution">
    <text evidence="5">The sequence shown here is derived from an EMBL/GenBank/DDBJ whole genome shotgun (WGS) entry which is preliminary data.</text>
</comment>
<feature type="compositionally biased region" description="Basic and acidic residues" evidence="4">
    <location>
        <begin position="15"/>
        <end position="25"/>
    </location>
</feature>
<dbReference type="GO" id="GO:0071013">
    <property type="term" value="C:catalytic step 2 spliceosome"/>
    <property type="evidence" value="ECO:0007669"/>
    <property type="project" value="TreeGrafter"/>
</dbReference>
<feature type="region of interest" description="Disordered" evidence="4">
    <location>
        <begin position="269"/>
        <end position="355"/>
    </location>
</feature>
<feature type="compositionally biased region" description="Polar residues" evidence="4">
    <location>
        <begin position="327"/>
        <end position="339"/>
    </location>
</feature>
<feature type="compositionally biased region" description="Polar residues" evidence="4">
    <location>
        <begin position="273"/>
        <end position="295"/>
    </location>
</feature>
<evidence type="ECO:0000256" key="1">
    <source>
        <dbReference type="ARBA" id="ARBA00004123"/>
    </source>
</evidence>